<evidence type="ECO:0000259" key="5">
    <source>
        <dbReference type="PROSITE" id="PS50977"/>
    </source>
</evidence>
<name>A0ABT6L0C5_9MYCO</name>
<keyword evidence="3" id="KW-0804">Transcription</keyword>
<dbReference type="EMBL" id="JARXVE010000004">
    <property type="protein sequence ID" value="MDH6196403.1"/>
    <property type="molecule type" value="Genomic_DNA"/>
</dbReference>
<organism evidence="6 7">
    <name type="scientific">Mycolicibacterium frederiksbergense</name>
    <dbReference type="NCBI Taxonomy" id="117567"/>
    <lineage>
        <taxon>Bacteria</taxon>
        <taxon>Bacillati</taxon>
        <taxon>Actinomycetota</taxon>
        <taxon>Actinomycetes</taxon>
        <taxon>Mycobacteriales</taxon>
        <taxon>Mycobacteriaceae</taxon>
        <taxon>Mycolicibacterium</taxon>
    </lineage>
</organism>
<dbReference type="Proteomes" id="UP001160130">
    <property type="component" value="Unassembled WGS sequence"/>
</dbReference>
<dbReference type="PANTHER" id="PTHR47506">
    <property type="entry name" value="TRANSCRIPTIONAL REGULATORY PROTEIN"/>
    <property type="match status" value="1"/>
</dbReference>
<evidence type="ECO:0000256" key="2">
    <source>
        <dbReference type="ARBA" id="ARBA00023125"/>
    </source>
</evidence>
<keyword evidence="1" id="KW-0805">Transcription regulation</keyword>
<feature type="DNA-binding region" description="H-T-H motif" evidence="4">
    <location>
        <begin position="33"/>
        <end position="52"/>
    </location>
</feature>
<dbReference type="PROSITE" id="PS01081">
    <property type="entry name" value="HTH_TETR_1"/>
    <property type="match status" value="1"/>
</dbReference>
<dbReference type="InterPro" id="IPR001647">
    <property type="entry name" value="HTH_TetR"/>
</dbReference>
<dbReference type="PANTHER" id="PTHR47506:SF1">
    <property type="entry name" value="HTH-TYPE TRANSCRIPTIONAL REGULATOR YJDC"/>
    <property type="match status" value="1"/>
</dbReference>
<comment type="caution">
    <text evidence="6">The sequence shown here is derived from an EMBL/GenBank/DDBJ whole genome shotgun (WGS) entry which is preliminary data.</text>
</comment>
<dbReference type="Pfam" id="PF00440">
    <property type="entry name" value="TetR_N"/>
    <property type="match status" value="1"/>
</dbReference>
<dbReference type="InterPro" id="IPR023772">
    <property type="entry name" value="DNA-bd_HTH_TetR-type_CS"/>
</dbReference>
<dbReference type="RefSeq" id="WP_280833020.1">
    <property type="nucleotide sequence ID" value="NZ_JARXVE010000004.1"/>
</dbReference>
<keyword evidence="2 4" id="KW-0238">DNA-binding</keyword>
<dbReference type="InterPro" id="IPR009057">
    <property type="entry name" value="Homeodomain-like_sf"/>
</dbReference>
<reference evidence="6 7" key="1">
    <citation type="submission" date="2023-04" db="EMBL/GenBank/DDBJ databases">
        <title>Forest soil microbial communities from Buena Vista Peninsula, Colon Province, Panama.</title>
        <authorList>
            <person name="Bouskill N."/>
        </authorList>
    </citation>
    <scope>NUCLEOTIDE SEQUENCE [LARGE SCALE GENOMIC DNA]</scope>
    <source>
        <strain evidence="6 7">AC80</strain>
    </source>
</reference>
<feature type="domain" description="HTH tetR-type" evidence="5">
    <location>
        <begin position="10"/>
        <end position="70"/>
    </location>
</feature>
<evidence type="ECO:0000313" key="7">
    <source>
        <dbReference type="Proteomes" id="UP001160130"/>
    </source>
</evidence>
<keyword evidence="7" id="KW-1185">Reference proteome</keyword>
<evidence type="ECO:0000313" key="6">
    <source>
        <dbReference type="EMBL" id="MDH6196403.1"/>
    </source>
</evidence>
<accession>A0ABT6L0C5</accession>
<dbReference type="PROSITE" id="PS50977">
    <property type="entry name" value="HTH_TETR_2"/>
    <property type="match status" value="1"/>
</dbReference>
<sequence length="193" mass="21036">MARTQQQRREETVARLLDASIDTIVEVGYARASAAVIARRAKVSGGALFRHFPTMGDFMAATAHEVMRRQLELFAKLVADIPAEQPPLEAVLTIVRDLTGNDTNAVIHELMVAARTDEKLRAALRDVFSEYAADIYATARTMPGSDQIPAADLTAAVTIAINTFDGAAIFRPVLPQPELDHGRIALLTELLSR</sequence>
<gene>
    <name evidence="6" type="ORF">M2272_003046</name>
</gene>
<dbReference type="SUPFAM" id="SSF46689">
    <property type="entry name" value="Homeodomain-like"/>
    <property type="match status" value="1"/>
</dbReference>
<protein>
    <submittedName>
        <fullName evidence="6">AcrR family transcriptional regulator</fullName>
    </submittedName>
</protein>
<proteinExistence type="predicted"/>
<evidence type="ECO:0000256" key="1">
    <source>
        <dbReference type="ARBA" id="ARBA00023015"/>
    </source>
</evidence>
<evidence type="ECO:0000256" key="3">
    <source>
        <dbReference type="ARBA" id="ARBA00023163"/>
    </source>
</evidence>
<dbReference type="Gene3D" id="1.10.357.10">
    <property type="entry name" value="Tetracycline Repressor, domain 2"/>
    <property type="match status" value="1"/>
</dbReference>
<evidence type="ECO:0000256" key="4">
    <source>
        <dbReference type="PROSITE-ProRule" id="PRU00335"/>
    </source>
</evidence>